<organism evidence="3 4">
    <name type="scientific">Sporocytophaga myxococcoides</name>
    <dbReference type="NCBI Taxonomy" id="153721"/>
    <lineage>
        <taxon>Bacteria</taxon>
        <taxon>Pseudomonadati</taxon>
        <taxon>Bacteroidota</taxon>
        <taxon>Cytophagia</taxon>
        <taxon>Cytophagales</taxon>
        <taxon>Cytophagaceae</taxon>
        <taxon>Sporocytophaga</taxon>
    </lineage>
</organism>
<protein>
    <submittedName>
        <fullName evidence="3">ATPase</fullName>
    </submittedName>
</protein>
<dbReference type="Pfam" id="PF08327">
    <property type="entry name" value="AHSA1"/>
    <property type="match status" value="1"/>
</dbReference>
<dbReference type="OrthoDB" id="384974at2"/>
<accession>A0A098LC12</accession>
<comment type="similarity">
    <text evidence="1">Belongs to the AHA1 family.</text>
</comment>
<dbReference type="RefSeq" id="WP_045459778.1">
    <property type="nucleotide sequence ID" value="NZ_BBLT01000002.1"/>
</dbReference>
<dbReference type="Gene3D" id="3.30.530.20">
    <property type="match status" value="1"/>
</dbReference>
<dbReference type="SUPFAM" id="SSF55961">
    <property type="entry name" value="Bet v1-like"/>
    <property type="match status" value="1"/>
</dbReference>
<comment type="caution">
    <text evidence="3">The sequence shown here is derived from an EMBL/GenBank/DDBJ whole genome shotgun (WGS) entry which is preliminary data.</text>
</comment>
<dbReference type="eggNOG" id="COG3832">
    <property type="taxonomic scope" value="Bacteria"/>
</dbReference>
<dbReference type="Proteomes" id="UP000030185">
    <property type="component" value="Unassembled WGS sequence"/>
</dbReference>
<feature type="domain" description="Activator of Hsp90 ATPase homologue 1/2-like C-terminal" evidence="2">
    <location>
        <begin position="23"/>
        <end position="150"/>
    </location>
</feature>
<dbReference type="InterPro" id="IPR013538">
    <property type="entry name" value="ASHA1/2-like_C"/>
</dbReference>
<keyword evidence="4" id="KW-1185">Reference proteome</keyword>
<gene>
    <name evidence="3" type="ORF">MYP_1200</name>
</gene>
<dbReference type="AlphaFoldDB" id="A0A098LC12"/>
<dbReference type="EMBL" id="BBLT01000002">
    <property type="protein sequence ID" value="GAL83972.1"/>
    <property type="molecule type" value="Genomic_DNA"/>
</dbReference>
<evidence type="ECO:0000313" key="4">
    <source>
        <dbReference type="Proteomes" id="UP000030185"/>
    </source>
</evidence>
<dbReference type="STRING" id="153721.MYP_1200"/>
<evidence type="ECO:0000256" key="1">
    <source>
        <dbReference type="ARBA" id="ARBA00006817"/>
    </source>
</evidence>
<proteinExistence type="inferred from homology"/>
<name>A0A098LC12_9BACT</name>
<reference evidence="3 4" key="1">
    <citation type="submission" date="2014-09" db="EMBL/GenBank/DDBJ databases">
        <title>Sporocytophaga myxococcoides PG-01 genome sequencing.</title>
        <authorList>
            <person name="Liu L."/>
            <person name="Gao P.J."/>
            <person name="Chen G.J."/>
            <person name="Wang L.S."/>
        </authorList>
    </citation>
    <scope>NUCLEOTIDE SEQUENCE [LARGE SCALE GENOMIC DNA]</scope>
    <source>
        <strain evidence="3 4">PG-01</strain>
    </source>
</reference>
<dbReference type="InterPro" id="IPR023393">
    <property type="entry name" value="START-like_dom_sf"/>
</dbReference>
<evidence type="ECO:0000259" key="2">
    <source>
        <dbReference type="Pfam" id="PF08327"/>
    </source>
</evidence>
<sequence length="154" mass="18206">MTELLETYVSSPDREVLNIRIVKASREQVFKAWSKPDYLKKWWGPHGFTNTFNEFNFHPGGKWSFVMHGPDNKNYPNESVFVKVVEPELVILNHISQPKFQIQSTFEEISVNETKLYFRMIFKTPEECNKLKGFVSDKNEENLDRLETVLKEMQ</sequence>
<evidence type="ECO:0000313" key="3">
    <source>
        <dbReference type="EMBL" id="GAL83972.1"/>
    </source>
</evidence>